<evidence type="ECO:0000256" key="4">
    <source>
        <dbReference type="ARBA" id="ARBA00022741"/>
    </source>
</evidence>
<evidence type="ECO:0000256" key="6">
    <source>
        <dbReference type="ARBA" id="ARBA00022840"/>
    </source>
</evidence>
<gene>
    <name evidence="11" type="ORF">HHK36_014840</name>
</gene>
<evidence type="ECO:0000313" key="11">
    <source>
        <dbReference type="EMBL" id="KAF8398975.1"/>
    </source>
</evidence>
<evidence type="ECO:0000256" key="2">
    <source>
        <dbReference type="ARBA" id="ARBA00022527"/>
    </source>
</evidence>
<evidence type="ECO:0000259" key="10">
    <source>
        <dbReference type="PROSITE" id="PS50011"/>
    </source>
</evidence>
<keyword evidence="5" id="KW-0418">Kinase</keyword>
<dbReference type="InterPro" id="IPR011009">
    <property type="entry name" value="Kinase-like_dom_sf"/>
</dbReference>
<evidence type="ECO:0000256" key="1">
    <source>
        <dbReference type="ARBA" id="ARBA00012513"/>
    </source>
</evidence>
<dbReference type="InterPro" id="IPR020635">
    <property type="entry name" value="Tyr_kinase_cat_dom"/>
</dbReference>
<proteinExistence type="predicted"/>
<evidence type="ECO:0000256" key="8">
    <source>
        <dbReference type="ARBA" id="ARBA00048679"/>
    </source>
</evidence>
<dbReference type="FunFam" id="1.10.510.10:FF:001023">
    <property type="entry name" value="Os07g0541700 protein"/>
    <property type="match status" value="1"/>
</dbReference>
<dbReference type="InterPro" id="IPR008271">
    <property type="entry name" value="Ser/Thr_kinase_AS"/>
</dbReference>
<dbReference type="GO" id="GO:0005524">
    <property type="term" value="F:ATP binding"/>
    <property type="evidence" value="ECO:0007669"/>
    <property type="project" value="UniProtKB-KW"/>
</dbReference>
<evidence type="ECO:0000256" key="5">
    <source>
        <dbReference type="ARBA" id="ARBA00022777"/>
    </source>
</evidence>
<dbReference type="OrthoDB" id="4062651at2759"/>
<dbReference type="AlphaFoldDB" id="A0A834Z1Z2"/>
<dbReference type="SMART" id="SM00219">
    <property type="entry name" value="TyrKc"/>
    <property type="match status" value="1"/>
</dbReference>
<dbReference type="Pfam" id="PF00069">
    <property type="entry name" value="Pkinase"/>
    <property type="match status" value="1"/>
</dbReference>
<dbReference type="PROSITE" id="PS00108">
    <property type="entry name" value="PROTEIN_KINASE_ST"/>
    <property type="match status" value="1"/>
</dbReference>
<dbReference type="Gene3D" id="1.10.510.10">
    <property type="entry name" value="Transferase(Phosphotransferase) domain 1"/>
    <property type="match status" value="1"/>
</dbReference>
<dbReference type="SUPFAM" id="SSF56112">
    <property type="entry name" value="Protein kinase-like (PK-like)"/>
    <property type="match status" value="1"/>
</dbReference>
<dbReference type="GO" id="GO:0004674">
    <property type="term" value="F:protein serine/threonine kinase activity"/>
    <property type="evidence" value="ECO:0007669"/>
    <property type="project" value="UniProtKB-KW"/>
</dbReference>
<comment type="catalytic activity">
    <reaction evidence="8">
        <text>L-seryl-[protein] + ATP = O-phospho-L-seryl-[protein] + ADP + H(+)</text>
        <dbReference type="Rhea" id="RHEA:17989"/>
        <dbReference type="Rhea" id="RHEA-COMP:9863"/>
        <dbReference type="Rhea" id="RHEA-COMP:11604"/>
        <dbReference type="ChEBI" id="CHEBI:15378"/>
        <dbReference type="ChEBI" id="CHEBI:29999"/>
        <dbReference type="ChEBI" id="CHEBI:30616"/>
        <dbReference type="ChEBI" id="CHEBI:83421"/>
        <dbReference type="ChEBI" id="CHEBI:456216"/>
        <dbReference type="EC" id="2.7.11.1"/>
    </reaction>
</comment>
<feature type="region of interest" description="Disordered" evidence="9">
    <location>
        <begin position="354"/>
        <end position="434"/>
    </location>
</feature>
<comment type="catalytic activity">
    <reaction evidence="7">
        <text>L-threonyl-[protein] + ATP = O-phospho-L-threonyl-[protein] + ADP + H(+)</text>
        <dbReference type="Rhea" id="RHEA:46608"/>
        <dbReference type="Rhea" id="RHEA-COMP:11060"/>
        <dbReference type="Rhea" id="RHEA-COMP:11605"/>
        <dbReference type="ChEBI" id="CHEBI:15378"/>
        <dbReference type="ChEBI" id="CHEBI:30013"/>
        <dbReference type="ChEBI" id="CHEBI:30616"/>
        <dbReference type="ChEBI" id="CHEBI:61977"/>
        <dbReference type="ChEBI" id="CHEBI:456216"/>
        <dbReference type="EC" id="2.7.11.1"/>
    </reaction>
</comment>
<dbReference type="InterPro" id="IPR052059">
    <property type="entry name" value="CR_Ser/Thr_kinase"/>
</dbReference>
<dbReference type="GO" id="GO:0004713">
    <property type="term" value="F:protein tyrosine kinase activity"/>
    <property type="evidence" value="ECO:0007669"/>
    <property type="project" value="InterPro"/>
</dbReference>
<evidence type="ECO:0000256" key="7">
    <source>
        <dbReference type="ARBA" id="ARBA00047899"/>
    </source>
</evidence>
<evidence type="ECO:0000256" key="3">
    <source>
        <dbReference type="ARBA" id="ARBA00022679"/>
    </source>
</evidence>
<dbReference type="Proteomes" id="UP000655225">
    <property type="component" value="Unassembled WGS sequence"/>
</dbReference>
<keyword evidence="2" id="KW-0723">Serine/threonine-protein kinase</keyword>
<comment type="caution">
    <text evidence="11">The sequence shown here is derived from an EMBL/GenBank/DDBJ whole genome shotgun (WGS) entry which is preliminary data.</text>
</comment>
<dbReference type="InterPro" id="IPR000719">
    <property type="entry name" value="Prot_kinase_dom"/>
</dbReference>
<dbReference type="PANTHER" id="PTHR47973">
    <property type="entry name" value="CYSTEINE-RICH RECEPTOR-LIKE PROTEIN KINASE 3"/>
    <property type="match status" value="1"/>
</dbReference>
<feature type="compositionally biased region" description="Low complexity" evidence="9">
    <location>
        <begin position="390"/>
        <end position="421"/>
    </location>
</feature>
<reference evidence="11 12" key="1">
    <citation type="submission" date="2020-04" db="EMBL/GenBank/DDBJ databases">
        <title>Plant Genome Project.</title>
        <authorList>
            <person name="Zhang R.-G."/>
        </authorList>
    </citation>
    <scope>NUCLEOTIDE SEQUENCE [LARGE SCALE GENOMIC DNA]</scope>
    <source>
        <strain evidence="11">YNK0</strain>
        <tissue evidence="11">Leaf</tissue>
    </source>
</reference>
<dbReference type="EC" id="2.7.11.1" evidence="1"/>
<keyword evidence="6" id="KW-0067">ATP-binding</keyword>
<feature type="domain" description="Protein kinase" evidence="10">
    <location>
        <begin position="60"/>
        <end position="353"/>
    </location>
</feature>
<protein>
    <recommendedName>
        <fullName evidence="1">non-specific serine/threonine protein kinase</fullName>
        <ecNumber evidence="1">2.7.11.1</ecNumber>
    </recommendedName>
</protein>
<name>A0A834Z1Z2_TETSI</name>
<evidence type="ECO:0000256" key="9">
    <source>
        <dbReference type="SAM" id="MobiDB-lite"/>
    </source>
</evidence>
<sequence length="434" mass="48462">MLRVLSEEKYKRSSVGRKEPLRGMFKLMVDGAVDADASFAGSWWNVVKSRSQMTILQFSYMVRGWLQQGCWIISYQERTHMGLADGHLGARRRLNSFVVNSIAFEVQFQLVLISFVVNCGHTLYGPRYLDENQKEDDLKNIAAQEQKLFSFEALVAATKNFHPNQKLGQGGFGPVYKELDWNKRYDVIFGVARGLLYLHEDAHCCIIHRDIKASNILLDDKWVPKIADFGMARLYPEEETHVNTRVAGTNPLAFSQPLAKKALLPSFTLITWEWSETWQTFVAQPVKATKEAWNLYKKGRSLEIMDLTLASTAITEQVAAFIQIGLLCTQSNQNLRPGMRRVVVMLTKKHGTLEDPTRPGIIGSRYRKSRNSTASSSTAGASSDLRKPAGSSSSAGTSGKSSSHMFGSTTNTKTATTSLTSPRLLSHGKRPMQG</sequence>
<dbReference type="Gene3D" id="3.30.200.20">
    <property type="entry name" value="Phosphorylase Kinase, domain 1"/>
    <property type="match status" value="1"/>
</dbReference>
<dbReference type="PROSITE" id="PS50011">
    <property type="entry name" value="PROTEIN_KINASE_DOM"/>
    <property type="match status" value="1"/>
</dbReference>
<keyword evidence="12" id="KW-1185">Reference proteome</keyword>
<keyword evidence="4" id="KW-0547">Nucleotide-binding</keyword>
<organism evidence="11 12">
    <name type="scientific">Tetracentron sinense</name>
    <name type="common">Spur-leaf</name>
    <dbReference type="NCBI Taxonomy" id="13715"/>
    <lineage>
        <taxon>Eukaryota</taxon>
        <taxon>Viridiplantae</taxon>
        <taxon>Streptophyta</taxon>
        <taxon>Embryophyta</taxon>
        <taxon>Tracheophyta</taxon>
        <taxon>Spermatophyta</taxon>
        <taxon>Magnoliopsida</taxon>
        <taxon>Trochodendrales</taxon>
        <taxon>Trochodendraceae</taxon>
        <taxon>Tetracentron</taxon>
    </lineage>
</organism>
<accession>A0A834Z1Z2</accession>
<keyword evidence="3" id="KW-0808">Transferase</keyword>
<evidence type="ECO:0000313" key="12">
    <source>
        <dbReference type="Proteomes" id="UP000655225"/>
    </source>
</evidence>
<feature type="compositionally biased region" description="Low complexity" evidence="9">
    <location>
        <begin position="372"/>
        <end position="383"/>
    </location>
</feature>
<dbReference type="EMBL" id="JABCRI010000010">
    <property type="protein sequence ID" value="KAF8398975.1"/>
    <property type="molecule type" value="Genomic_DNA"/>
</dbReference>